<gene>
    <name evidence="1" type="ORF">P5673_020399</name>
</gene>
<name>A0AAD9QAD2_ACRCE</name>
<dbReference type="EMBL" id="JARQWQ010000050">
    <property type="protein sequence ID" value="KAK2557301.1"/>
    <property type="molecule type" value="Genomic_DNA"/>
</dbReference>
<evidence type="ECO:0000313" key="2">
    <source>
        <dbReference type="Proteomes" id="UP001249851"/>
    </source>
</evidence>
<reference evidence="1" key="2">
    <citation type="journal article" date="2023" name="Science">
        <title>Genomic signatures of disease resistance in endangered staghorn corals.</title>
        <authorList>
            <person name="Vollmer S.V."/>
            <person name="Selwyn J.D."/>
            <person name="Despard B.A."/>
            <person name="Roesel C.L."/>
        </authorList>
    </citation>
    <scope>NUCLEOTIDE SEQUENCE</scope>
    <source>
        <strain evidence="1">K2</strain>
    </source>
</reference>
<sequence>MVLACFLSSLSKYKGTCGTSRGVTESVCLEDCTDNISSHLNSCHLCWERLTEYELILTRAGIFDLPVSSKLSEMMICPKHRHSLGKHWKRRRPCQYPKHRGGNKAIKTRNVINIKMAKEIKMLHSAIVPIGSVRVYLQKKFEIGLERSRKEEPSQVASDMRKARNADGTRMFDRTEWLSKLQIQRFFSRMSAKRKQSTLKEFSIDEEDGEVDDCAAEEYACQDDEQLEKETSEAVVEAIGVRHPLMYDVFNLCEMANENKLSSFKCKMLNEICKDFEISFNSKNSKSELLRKITEMAAECSCASK</sequence>
<protein>
    <submittedName>
        <fullName evidence="1">Uncharacterized protein</fullName>
    </submittedName>
</protein>
<proteinExistence type="predicted"/>
<dbReference type="AlphaFoldDB" id="A0AAD9QAD2"/>
<evidence type="ECO:0000313" key="1">
    <source>
        <dbReference type="EMBL" id="KAK2557301.1"/>
    </source>
</evidence>
<organism evidence="1 2">
    <name type="scientific">Acropora cervicornis</name>
    <name type="common">Staghorn coral</name>
    <dbReference type="NCBI Taxonomy" id="6130"/>
    <lineage>
        <taxon>Eukaryota</taxon>
        <taxon>Metazoa</taxon>
        <taxon>Cnidaria</taxon>
        <taxon>Anthozoa</taxon>
        <taxon>Hexacorallia</taxon>
        <taxon>Scleractinia</taxon>
        <taxon>Astrocoeniina</taxon>
        <taxon>Acroporidae</taxon>
        <taxon>Acropora</taxon>
    </lineage>
</organism>
<reference evidence="1" key="1">
    <citation type="journal article" date="2023" name="G3 (Bethesda)">
        <title>Whole genome assembly and annotation of the endangered Caribbean coral Acropora cervicornis.</title>
        <authorList>
            <person name="Selwyn J.D."/>
            <person name="Vollmer S.V."/>
        </authorList>
    </citation>
    <scope>NUCLEOTIDE SEQUENCE</scope>
    <source>
        <strain evidence="1">K2</strain>
    </source>
</reference>
<comment type="caution">
    <text evidence="1">The sequence shown here is derived from an EMBL/GenBank/DDBJ whole genome shotgun (WGS) entry which is preliminary data.</text>
</comment>
<dbReference type="Proteomes" id="UP001249851">
    <property type="component" value="Unassembled WGS sequence"/>
</dbReference>
<accession>A0AAD9QAD2</accession>
<keyword evidence="2" id="KW-1185">Reference proteome</keyword>